<evidence type="ECO:0000256" key="1">
    <source>
        <dbReference type="SAM" id="MobiDB-lite"/>
    </source>
</evidence>
<dbReference type="AlphaFoldDB" id="A0A4R2JD57"/>
<dbReference type="EMBL" id="SLWS01000007">
    <property type="protein sequence ID" value="TCO56002.1"/>
    <property type="molecule type" value="Genomic_DNA"/>
</dbReference>
<proteinExistence type="predicted"/>
<evidence type="ECO:0000313" key="2">
    <source>
        <dbReference type="EMBL" id="TCO56002.1"/>
    </source>
</evidence>
<accession>A0A4R2JD57</accession>
<name>A0A4R2JD57_9PSEU</name>
<evidence type="ECO:0008006" key="4">
    <source>
        <dbReference type="Google" id="ProtNLM"/>
    </source>
</evidence>
<sequence length="161" mass="17294">MVAGRWRALTVGVAVVALLAGCGGGDDGGRKVAGLQGASASSTGTDEDKVREYKKCMRERGFDLDAKLPADAADPERDRKSDEADKACEPLLPNGGQPTPPDAKEMDEGRQKAKCIREHGYDMPDPLPGKRFGFNAEQWNDERFQKAFMACGASPQPGPTR</sequence>
<comment type="caution">
    <text evidence="2">The sequence shown here is derived from an EMBL/GenBank/DDBJ whole genome shotgun (WGS) entry which is preliminary data.</text>
</comment>
<reference evidence="2 3" key="1">
    <citation type="submission" date="2019-03" db="EMBL/GenBank/DDBJ databases">
        <title>Genomic Encyclopedia of Type Strains, Phase IV (KMG-IV): sequencing the most valuable type-strain genomes for metagenomic binning, comparative biology and taxonomic classification.</title>
        <authorList>
            <person name="Goeker M."/>
        </authorList>
    </citation>
    <scope>NUCLEOTIDE SEQUENCE [LARGE SCALE GENOMIC DNA]</scope>
    <source>
        <strain evidence="2 3">DSM 45934</strain>
    </source>
</reference>
<protein>
    <recommendedName>
        <fullName evidence="4">Lipoprotein</fullName>
    </recommendedName>
</protein>
<feature type="compositionally biased region" description="Basic and acidic residues" evidence="1">
    <location>
        <begin position="64"/>
        <end position="88"/>
    </location>
</feature>
<organism evidence="2 3">
    <name type="scientific">Actinocrispum wychmicini</name>
    <dbReference type="NCBI Taxonomy" id="1213861"/>
    <lineage>
        <taxon>Bacteria</taxon>
        <taxon>Bacillati</taxon>
        <taxon>Actinomycetota</taxon>
        <taxon>Actinomycetes</taxon>
        <taxon>Pseudonocardiales</taxon>
        <taxon>Pseudonocardiaceae</taxon>
        <taxon>Actinocrispum</taxon>
    </lineage>
</organism>
<evidence type="ECO:0000313" key="3">
    <source>
        <dbReference type="Proteomes" id="UP000295680"/>
    </source>
</evidence>
<gene>
    <name evidence="2" type="ORF">EV192_107427</name>
</gene>
<feature type="region of interest" description="Disordered" evidence="1">
    <location>
        <begin position="64"/>
        <end position="112"/>
    </location>
</feature>
<dbReference type="Proteomes" id="UP000295680">
    <property type="component" value="Unassembled WGS sequence"/>
</dbReference>
<feature type="compositionally biased region" description="Basic and acidic residues" evidence="1">
    <location>
        <begin position="102"/>
        <end position="112"/>
    </location>
</feature>
<keyword evidence="3" id="KW-1185">Reference proteome</keyword>
<dbReference type="PROSITE" id="PS51257">
    <property type="entry name" value="PROKAR_LIPOPROTEIN"/>
    <property type="match status" value="1"/>
</dbReference>